<evidence type="ECO:0000256" key="2">
    <source>
        <dbReference type="ARBA" id="ARBA00023002"/>
    </source>
</evidence>
<evidence type="ECO:0000256" key="3">
    <source>
        <dbReference type="RuleBase" id="RU000363"/>
    </source>
</evidence>
<name>A0AA39H8A1_9BILA</name>
<dbReference type="PANTHER" id="PTHR24322:SF736">
    <property type="entry name" value="RETINOL DEHYDROGENASE 10"/>
    <property type="match status" value="1"/>
</dbReference>
<keyword evidence="2" id="KW-0560">Oxidoreductase</keyword>
<gene>
    <name evidence="4" type="ORF">QR680_003177</name>
</gene>
<dbReference type="InterPro" id="IPR020904">
    <property type="entry name" value="Sc_DH/Rdtase_CS"/>
</dbReference>
<dbReference type="PRINTS" id="PR00080">
    <property type="entry name" value="SDRFAMILY"/>
</dbReference>
<accession>A0AA39H8A1</accession>
<evidence type="ECO:0000256" key="1">
    <source>
        <dbReference type="ARBA" id="ARBA00006484"/>
    </source>
</evidence>
<dbReference type="InterPro" id="IPR036291">
    <property type="entry name" value="NAD(P)-bd_dom_sf"/>
</dbReference>
<evidence type="ECO:0000313" key="4">
    <source>
        <dbReference type="EMBL" id="KAK0399717.1"/>
    </source>
</evidence>
<comment type="similarity">
    <text evidence="1 3">Belongs to the short-chain dehydrogenases/reductases (SDR) family.</text>
</comment>
<dbReference type="Proteomes" id="UP001175271">
    <property type="component" value="Unassembled WGS sequence"/>
</dbReference>
<protein>
    <submittedName>
        <fullName evidence="4">Uncharacterized protein</fullName>
    </submittedName>
</protein>
<dbReference type="PRINTS" id="PR00081">
    <property type="entry name" value="GDHRDH"/>
</dbReference>
<dbReference type="Pfam" id="PF00106">
    <property type="entry name" value="adh_short"/>
    <property type="match status" value="1"/>
</dbReference>
<dbReference type="GO" id="GO:0005811">
    <property type="term" value="C:lipid droplet"/>
    <property type="evidence" value="ECO:0007669"/>
    <property type="project" value="TreeGrafter"/>
</dbReference>
<dbReference type="AlphaFoldDB" id="A0AA39H8A1"/>
<proteinExistence type="inferred from homology"/>
<comment type="caution">
    <text evidence="4">The sequence shown here is derived from an EMBL/GenBank/DDBJ whole genome shotgun (WGS) entry which is preliminary data.</text>
</comment>
<reference evidence="4" key="1">
    <citation type="submission" date="2023-06" db="EMBL/GenBank/DDBJ databases">
        <title>Genomic analysis of the entomopathogenic nematode Steinernema hermaphroditum.</title>
        <authorList>
            <person name="Schwarz E.M."/>
            <person name="Heppert J.K."/>
            <person name="Baniya A."/>
            <person name="Schwartz H.T."/>
            <person name="Tan C.-H."/>
            <person name="Antoshechkin I."/>
            <person name="Sternberg P.W."/>
            <person name="Goodrich-Blair H."/>
            <person name="Dillman A.R."/>
        </authorList>
    </citation>
    <scope>NUCLEOTIDE SEQUENCE</scope>
    <source>
        <strain evidence="4">PS9179</strain>
        <tissue evidence="4">Whole animal</tissue>
    </source>
</reference>
<sequence length="329" mass="37524">MGRESLRKRITMTICFVFRYLYCLICRDFPRIVTMKRKDVSGQVVVITGGAMGIGKGLSVKFANELKAKVCILDINDQMGKETRDEILAAGGEAYFYSCNVADPESVRMCAQQIYSNPHLGKLETEKHDDSVNHLGTVDILVCNAAVLRMGEFTEMSDNDFKVNNDVNILGYIYTIRAFIRKMMDNNKGQIVCVGSICSHYGEQFGTAYCTAKFAIRGLMEALQCELLEKQKNGIATTMIYPYFTQTTLVTENMKEPFSTHLDVVPLDKCVEEMTDAILKERMYYFIPWHLTFFCTFAKCLTTKSILPYARRFFNFRYEPIKRQTAQSG</sequence>
<dbReference type="InterPro" id="IPR002347">
    <property type="entry name" value="SDR_fam"/>
</dbReference>
<dbReference type="GO" id="GO:0016616">
    <property type="term" value="F:oxidoreductase activity, acting on the CH-OH group of donors, NAD or NADP as acceptor"/>
    <property type="evidence" value="ECO:0007669"/>
    <property type="project" value="TreeGrafter"/>
</dbReference>
<organism evidence="4 5">
    <name type="scientific">Steinernema hermaphroditum</name>
    <dbReference type="NCBI Taxonomy" id="289476"/>
    <lineage>
        <taxon>Eukaryota</taxon>
        <taxon>Metazoa</taxon>
        <taxon>Ecdysozoa</taxon>
        <taxon>Nematoda</taxon>
        <taxon>Chromadorea</taxon>
        <taxon>Rhabditida</taxon>
        <taxon>Tylenchina</taxon>
        <taxon>Panagrolaimomorpha</taxon>
        <taxon>Strongyloidoidea</taxon>
        <taxon>Steinernematidae</taxon>
        <taxon>Steinernema</taxon>
    </lineage>
</organism>
<dbReference type="SUPFAM" id="SSF51735">
    <property type="entry name" value="NAD(P)-binding Rossmann-fold domains"/>
    <property type="match status" value="1"/>
</dbReference>
<dbReference type="EMBL" id="JAUCMV010000005">
    <property type="protein sequence ID" value="KAK0399717.1"/>
    <property type="molecule type" value="Genomic_DNA"/>
</dbReference>
<dbReference type="PANTHER" id="PTHR24322">
    <property type="entry name" value="PKSB"/>
    <property type="match status" value="1"/>
</dbReference>
<evidence type="ECO:0000313" key="5">
    <source>
        <dbReference type="Proteomes" id="UP001175271"/>
    </source>
</evidence>
<dbReference type="PROSITE" id="PS00061">
    <property type="entry name" value="ADH_SHORT"/>
    <property type="match status" value="1"/>
</dbReference>
<keyword evidence="5" id="KW-1185">Reference proteome</keyword>
<dbReference type="Gene3D" id="3.40.50.720">
    <property type="entry name" value="NAD(P)-binding Rossmann-like Domain"/>
    <property type="match status" value="1"/>
</dbReference>